<dbReference type="InterPro" id="IPR051910">
    <property type="entry name" value="ComF/GntX_DNA_util-trans"/>
</dbReference>
<dbReference type="EMBL" id="UHDZ01000001">
    <property type="protein sequence ID" value="SUM73575.1"/>
    <property type="molecule type" value="Genomic_DNA"/>
</dbReference>
<keyword evidence="2" id="KW-1185">Reference proteome</keyword>
<dbReference type="PANTHER" id="PTHR47505:SF1">
    <property type="entry name" value="DNA UTILIZATION PROTEIN YHGH"/>
    <property type="match status" value="1"/>
</dbReference>
<dbReference type="AlphaFoldDB" id="A0A380H707"/>
<sequence length="141" mass="16729">MRKCIQCMTPIHEVLNVYNLFNLPRLFCNQCEGDWEMSRLLNKEERCPKCLNIKVSSESLCFDCQFLKKKFHLMDPLHCDFKYQGVMKELLHQFKFMRDYDLATVFAKKLKLPKTSYDIIVPIPSPIERDIESTFNPVTAR</sequence>
<reference evidence="1 2" key="1">
    <citation type="submission" date="2018-06" db="EMBL/GenBank/DDBJ databases">
        <authorList>
            <consortium name="Pathogen Informatics"/>
            <person name="Doyle S."/>
        </authorList>
    </citation>
    <scope>NUCLEOTIDE SEQUENCE [LARGE SCALE GENOMIC DNA]</scope>
    <source>
        <strain evidence="1 2">NCTC11807</strain>
    </source>
</reference>
<gene>
    <name evidence="1" type="ORF">NCTC11807_02219</name>
</gene>
<proteinExistence type="predicted"/>
<protein>
    <submittedName>
        <fullName evidence="1">Competence protein ComF</fullName>
    </submittedName>
</protein>
<evidence type="ECO:0000313" key="2">
    <source>
        <dbReference type="Proteomes" id="UP000255425"/>
    </source>
</evidence>
<organism evidence="1 2">
    <name type="scientific">Staphylococcus saccharolyticus</name>
    <dbReference type="NCBI Taxonomy" id="33028"/>
    <lineage>
        <taxon>Bacteria</taxon>
        <taxon>Bacillati</taxon>
        <taxon>Bacillota</taxon>
        <taxon>Bacilli</taxon>
        <taxon>Bacillales</taxon>
        <taxon>Staphylococcaceae</taxon>
        <taxon>Staphylococcus</taxon>
    </lineage>
</organism>
<evidence type="ECO:0000313" key="1">
    <source>
        <dbReference type="EMBL" id="SUM73575.1"/>
    </source>
</evidence>
<name>A0A380H707_9STAP</name>
<dbReference type="PANTHER" id="PTHR47505">
    <property type="entry name" value="DNA UTILIZATION PROTEIN YHGH"/>
    <property type="match status" value="1"/>
</dbReference>
<dbReference type="Proteomes" id="UP000255425">
    <property type="component" value="Unassembled WGS sequence"/>
</dbReference>
<accession>A0A380H707</accession>